<comment type="caution">
    <text evidence="3">The sequence shown here is derived from an EMBL/GenBank/DDBJ whole genome shotgun (WGS) entry which is preliminary data.</text>
</comment>
<gene>
    <name evidence="3" type="ORF">BACPLE_00301</name>
    <name evidence="2" type="ORF">BACPLE_02250</name>
</gene>
<organism evidence="3 4">
    <name type="scientific">Phocaeicola plebeius (strain DSM 17135 / JCM 12973 / CCUG 54634 / M2)</name>
    <name type="common">Bacteroides plebeius</name>
    <dbReference type="NCBI Taxonomy" id="484018"/>
    <lineage>
        <taxon>Bacteria</taxon>
        <taxon>Pseudomonadati</taxon>
        <taxon>Bacteroidota</taxon>
        <taxon>Bacteroidia</taxon>
        <taxon>Bacteroidales</taxon>
        <taxon>Bacteroidaceae</taxon>
        <taxon>Phocaeicola</taxon>
    </lineage>
</organism>
<evidence type="ECO:0000313" key="3">
    <source>
        <dbReference type="EMBL" id="EDY97509.1"/>
    </source>
</evidence>
<protein>
    <submittedName>
        <fullName evidence="3">Uncharacterized protein</fullName>
    </submittedName>
</protein>
<dbReference type="Proteomes" id="UP000003452">
    <property type="component" value="Unassembled WGS sequence"/>
</dbReference>
<name>B5CUD1_PHOPM</name>
<evidence type="ECO:0000313" key="2">
    <source>
        <dbReference type="EMBL" id="EDY95965.1"/>
    </source>
</evidence>
<reference evidence="3 4" key="2">
    <citation type="submission" date="2008-08" db="EMBL/GenBank/DDBJ databases">
        <authorList>
            <person name="Fulton L."/>
            <person name="Clifton S."/>
            <person name="Fulton B."/>
            <person name="Xu J."/>
            <person name="Minx P."/>
            <person name="Pepin K.H."/>
            <person name="Johnson M."/>
            <person name="Thiruvilangam P."/>
            <person name="Bhonagiri V."/>
            <person name="Nash W.E."/>
            <person name="Mardis E.R."/>
            <person name="Wilson R.K."/>
        </authorList>
    </citation>
    <scope>NUCLEOTIDE SEQUENCE [LARGE SCALE GENOMIC DNA]</scope>
    <source>
        <strain evidence="3">DSM 17135</strain>
        <strain evidence="4">DSM 17135 / JCM 12973 / M2</strain>
    </source>
</reference>
<evidence type="ECO:0000313" key="4">
    <source>
        <dbReference type="Proteomes" id="UP000003452"/>
    </source>
</evidence>
<accession>B5CUD1</accession>
<dbReference type="EMBL" id="ABQC02000019">
    <property type="protein sequence ID" value="EDY95965.1"/>
    <property type="molecule type" value="Genomic_DNA"/>
</dbReference>
<dbReference type="AlphaFoldDB" id="B5CUD1"/>
<dbReference type="EMBL" id="ABQC02000002">
    <property type="protein sequence ID" value="EDY97509.1"/>
    <property type="molecule type" value="Genomic_DNA"/>
</dbReference>
<feature type="compositionally biased region" description="Basic and acidic residues" evidence="1">
    <location>
        <begin position="17"/>
        <end position="29"/>
    </location>
</feature>
<evidence type="ECO:0000256" key="1">
    <source>
        <dbReference type="SAM" id="MobiDB-lite"/>
    </source>
</evidence>
<feature type="region of interest" description="Disordered" evidence="1">
    <location>
        <begin position="1"/>
        <end position="44"/>
    </location>
</feature>
<proteinExistence type="predicted"/>
<sequence length="44" mass="4808">MQKRKKSVPLQPLSRGRAAEDDRLSKAEATEESADAAPSILPCR</sequence>
<dbReference type="HOGENOM" id="CLU_3212602_0_0_10"/>
<reference evidence="3 4" key="1">
    <citation type="submission" date="2008-08" db="EMBL/GenBank/DDBJ databases">
        <title>Draft genome sequence of Bacteroides plebeius (DSM 17135).</title>
        <authorList>
            <person name="Sudarsanam P."/>
            <person name="Ley R."/>
            <person name="Guruge J."/>
            <person name="Turnbaugh P.J."/>
            <person name="Mahowald M."/>
            <person name="Liep D."/>
            <person name="Gordon J."/>
        </authorList>
    </citation>
    <scope>NUCLEOTIDE SEQUENCE [LARGE SCALE GENOMIC DNA]</scope>
    <source>
        <strain evidence="3">DSM 17135</strain>
        <strain evidence="4">DSM 17135 / JCM 12973 / M2</strain>
    </source>
</reference>